<accession>A0AAE1L273</accession>
<dbReference type="Gene3D" id="1.10.10.60">
    <property type="entry name" value="Homeodomain-like"/>
    <property type="match status" value="1"/>
</dbReference>
<organism evidence="2 3">
    <name type="scientific">Petrolisthes cinctipes</name>
    <name type="common">Flat porcelain crab</name>
    <dbReference type="NCBI Taxonomy" id="88211"/>
    <lineage>
        <taxon>Eukaryota</taxon>
        <taxon>Metazoa</taxon>
        <taxon>Ecdysozoa</taxon>
        <taxon>Arthropoda</taxon>
        <taxon>Crustacea</taxon>
        <taxon>Multicrustacea</taxon>
        <taxon>Malacostraca</taxon>
        <taxon>Eumalacostraca</taxon>
        <taxon>Eucarida</taxon>
        <taxon>Decapoda</taxon>
        <taxon>Pleocyemata</taxon>
        <taxon>Anomura</taxon>
        <taxon>Galatheoidea</taxon>
        <taxon>Porcellanidae</taxon>
        <taxon>Petrolisthes</taxon>
    </lineage>
</organism>
<evidence type="ECO:0000313" key="2">
    <source>
        <dbReference type="EMBL" id="KAK3892928.1"/>
    </source>
</evidence>
<sequence>MIRKGMTLETKVTILKHHEGGEGVNAIALSLGLPQLSVSTVLKNATNIKKAGETCTTLMEQPLSIDNLMELEKKGLLMKKRERKKRNQKDDWTSRHSVKCSAALITP</sequence>
<reference evidence="2" key="1">
    <citation type="submission" date="2023-10" db="EMBL/GenBank/DDBJ databases">
        <title>Genome assemblies of two species of porcelain crab, Petrolisthes cinctipes and Petrolisthes manimaculis (Anomura: Porcellanidae).</title>
        <authorList>
            <person name="Angst P."/>
        </authorList>
    </citation>
    <scope>NUCLEOTIDE SEQUENCE</scope>
    <source>
        <strain evidence="2">PB745_01</strain>
        <tissue evidence="2">Gill</tissue>
    </source>
</reference>
<evidence type="ECO:0000256" key="1">
    <source>
        <dbReference type="SAM" id="MobiDB-lite"/>
    </source>
</evidence>
<gene>
    <name evidence="2" type="ORF">Pcinc_003234</name>
</gene>
<comment type="caution">
    <text evidence="2">The sequence shown here is derived from an EMBL/GenBank/DDBJ whole genome shotgun (WGS) entry which is preliminary data.</text>
</comment>
<dbReference type="AlphaFoldDB" id="A0AAE1L273"/>
<evidence type="ECO:0008006" key="4">
    <source>
        <dbReference type="Google" id="ProtNLM"/>
    </source>
</evidence>
<proteinExistence type="predicted"/>
<dbReference type="EMBL" id="JAWQEG010000239">
    <property type="protein sequence ID" value="KAK3892928.1"/>
    <property type="molecule type" value="Genomic_DNA"/>
</dbReference>
<evidence type="ECO:0000313" key="3">
    <source>
        <dbReference type="Proteomes" id="UP001286313"/>
    </source>
</evidence>
<dbReference type="Proteomes" id="UP001286313">
    <property type="component" value="Unassembled WGS sequence"/>
</dbReference>
<name>A0AAE1L273_PETCI</name>
<keyword evidence="3" id="KW-1185">Reference proteome</keyword>
<feature type="region of interest" description="Disordered" evidence="1">
    <location>
        <begin position="80"/>
        <end position="107"/>
    </location>
</feature>
<protein>
    <recommendedName>
        <fullName evidence="4">HTH psq-type domain-containing protein</fullName>
    </recommendedName>
</protein>